<accession>A0A1H9XFL3</accession>
<dbReference type="InterPro" id="IPR006059">
    <property type="entry name" value="SBP"/>
</dbReference>
<dbReference type="PANTHER" id="PTHR43649">
    <property type="entry name" value="ARABINOSE-BINDING PROTEIN-RELATED"/>
    <property type="match status" value="1"/>
</dbReference>
<dbReference type="STRING" id="587636.SAMN05216199_3727"/>
<reference evidence="2" key="1">
    <citation type="submission" date="2016-10" db="EMBL/GenBank/DDBJ databases">
        <authorList>
            <person name="Varghese N."/>
            <person name="Submissions S."/>
        </authorList>
    </citation>
    <scope>NUCLEOTIDE SEQUENCE [LARGE SCALE GENOMIC DNA]</scope>
    <source>
        <strain evidence="2">CGMCC 1.6963</strain>
    </source>
</reference>
<dbReference type="Gene3D" id="3.40.190.10">
    <property type="entry name" value="Periplasmic binding protein-like II"/>
    <property type="match status" value="2"/>
</dbReference>
<evidence type="ECO:0000313" key="1">
    <source>
        <dbReference type="EMBL" id="SES44980.1"/>
    </source>
</evidence>
<dbReference type="Pfam" id="PF01547">
    <property type="entry name" value="SBP_bac_1"/>
    <property type="match status" value="1"/>
</dbReference>
<protein>
    <submittedName>
        <fullName evidence="1">Carbohydrate ABC transporter substrate-binding protein, CUT1 family</fullName>
    </submittedName>
</protein>
<name>A0A1H9XFL3_9MICO</name>
<dbReference type="AlphaFoldDB" id="A0A1H9XFL3"/>
<gene>
    <name evidence="1" type="ORF">SAMN05216199_3727</name>
</gene>
<keyword evidence="2" id="KW-1185">Reference proteome</keyword>
<dbReference type="Proteomes" id="UP000199019">
    <property type="component" value="Unassembled WGS sequence"/>
</dbReference>
<dbReference type="PROSITE" id="PS51257">
    <property type="entry name" value="PROKAR_LIPOPROTEIN"/>
    <property type="match status" value="1"/>
</dbReference>
<dbReference type="OrthoDB" id="3495561at2"/>
<dbReference type="PANTHER" id="PTHR43649:SF14">
    <property type="entry name" value="BLR3389 PROTEIN"/>
    <property type="match status" value="1"/>
</dbReference>
<sequence>MRLPSRATLLVSGLATSVVLSGCVGAKSAEDKSDPKANADAKDVTLVISANDVVGGKNAAEASWITEKVIPGFVKAQKDKGVTAKVTFNGSGVEDEQYKTKLELNLKTGSGSDVFAADGIWLGELASAGYVKPLKDVVGDKPASWDGWSQISKAVQQNLTFKDQLYGVPNGTDGRVLYFNKKLFAQAGLPESWQPTSWDEILQAGQALKKLKGVTPIQINAGVPMGEATTAQGFLPLLAGTGKPLYDDGSGSWQGDTQGVKDVLGFYQKLYGGGLGDPRMQQDKAGRDQSFAEFSQGKIGILAEGDYFWRSVICPSKADCATTSMPDRDKVVGWAKIPAQKPKGGVNGQDFVSVSGGSGWMLNPKTKYPQQAWELMEFMASKEMQTELSKAQIRISARGDVNNETLKNDPLLSFISSEVLPLTTYRPSDEKYNEVSLAIQQATADVVAGKSPDEAAKTYSTSLEKAVGAEHVAGS</sequence>
<dbReference type="EMBL" id="FOHB01000008">
    <property type="protein sequence ID" value="SES44980.1"/>
    <property type="molecule type" value="Genomic_DNA"/>
</dbReference>
<dbReference type="SUPFAM" id="SSF53850">
    <property type="entry name" value="Periplasmic binding protein-like II"/>
    <property type="match status" value="1"/>
</dbReference>
<organism evidence="1 2">
    <name type="scientific">Pedococcus cremeus</name>
    <dbReference type="NCBI Taxonomy" id="587636"/>
    <lineage>
        <taxon>Bacteria</taxon>
        <taxon>Bacillati</taxon>
        <taxon>Actinomycetota</taxon>
        <taxon>Actinomycetes</taxon>
        <taxon>Micrococcales</taxon>
        <taxon>Intrasporangiaceae</taxon>
        <taxon>Pedococcus</taxon>
    </lineage>
</organism>
<proteinExistence type="predicted"/>
<dbReference type="RefSeq" id="WP_091761550.1">
    <property type="nucleotide sequence ID" value="NZ_FOHB01000008.1"/>
</dbReference>
<dbReference type="InterPro" id="IPR050490">
    <property type="entry name" value="Bact_solute-bd_prot1"/>
</dbReference>
<evidence type="ECO:0000313" key="2">
    <source>
        <dbReference type="Proteomes" id="UP000199019"/>
    </source>
</evidence>